<keyword evidence="1" id="KW-0732">Signal</keyword>
<sequence length="103" mass="11399">MRRTIFTIYTLLLAANLVAAADDCYKFGRNEFATLVVCENGCEYAYKKEGHKTKRLSGGCASTSEVGCRTRGNGITVCTCRGERCNVEGYEMRSTETDESDDD</sequence>
<evidence type="ECO:0008006" key="4">
    <source>
        <dbReference type="Google" id="ProtNLM"/>
    </source>
</evidence>
<evidence type="ECO:0000313" key="2">
    <source>
        <dbReference type="EMBL" id="KHJ94637.1"/>
    </source>
</evidence>
<keyword evidence="3" id="KW-1185">Reference proteome</keyword>
<accession>A0A0B1TFT0</accession>
<evidence type="ECO:0000313" key="3">
    <source>
        <dbReference type="Proteomes" id="UP000053660"/>
    </source>
</evidence>
<reference evidence="2 3" key="1">
    <citation type="submission" date="2014-03" db="EMBL/GenBank/DDBJ databases">
        <title>Draft genome of the hookworm Oesophagostomum dentatum.</title>
        <authorList>
            <person name="Mitreva M."/>
        </authorList>
    </citation>
    <scope>NUCLEOTIDE SEQUENCE [LARGE SCALE GENOMIC DNA]</scope>
    <source>
        <strain evidence="2 3">OD-Hann</strain>
    </source>
</reference>
<feature type="chain" id="PRO_5002065923" description="ET module" evidence="1">
    <location>
        <begin position="21"/>
        <end position="103"/>
    </location>
</feature>
<dbReference type="OrthoDB" id="5789788at2759"/>
<gene>
    <name evidence="2" type="ORF">OESDEN_05430</name>
</gene>
<evidence type="ECO:0000256" key="1">
    <source>
        <dbReference type="SAM" id="SignalP"/>
    </source>
</evidence>
<feature type="signal peptide" evidence="1">
    <location>
        <begin position="1"/>
        <end position="20"/>
    </location>
</feature>
<dbReference type="EMBL" id="KN550254">
    <property type="protein sequence ID" value="KHJ94637.1"/>
    <property type="molecule type" value="Genomic_DNA"/>
</dbReference>
<proteinExistence type="predicted"/>
<name>A0A0B1TFT0_OESDE</name>
<organism evidence="2 3">
    <name type="scientific">Oesophagostomum dentatum</name>
    <name type="common">Nodular worm</name>
    <dbReference type="NCBI Taxonomy" id="61180"/>
    <lineage>
        <taxon>Eukaryota</taxon>
        <taxon>Metazoa</taxon>
        <taxon>Ecdysozoa</taxon>
        <taxon>Nematoda</taxon>
        <taxon>Chromadorea</taxon>
        <taxon>Rhabditida</taxon>
        <taxon>Rhabditina</taxon>
        <taxon>Rhabditomorpha</taxon>
        <taxon>Strongyloidea</taxon>
        <taxon>Strongylidae</taxon>
        <taxon>Oesophagostomum</taxon>
    </lineage>
</organism>
<dbReference type="Proteomes" id="UP000053660">
    <property type="component" value="Unassembled WGS sequence"/>
</dbReference>
<protein>
    <recommendedName>
        <fullName evidence="4">ET module</fullName>
    </recommendedName>
</protein>
<dbReference type="AlphaFoldDB" id="A0A0B1TFT0"/>